<keyword evidence="6" id="KW-0472">Membrane</keyword>
<dbReference type="InterPro" id="IPR051371">
    <property type="entry name" value="Ras_palmitoyltransferase"/>
</dbReference>
<comment type="subunit">
    <text evidence="3">Interacts with ERF2.</text>
</comment>
<evidence type="ECO:0000313" key="8">
    <source>
        <dbReference type="EMBL" id="OVF07993.1"/>
    </source>
</evidence>
<evidence type="ECO:0000313" key="9">
    <source>
        <dbReference type="Proteomes" id="UP000195602"/>
    </source>
</evidence>
<dbReference type="PANTHER" id="PTHR13254:SF0">
    <property type="entry name" value="GOLGIN SUBFAMILY A MEMBER 7_ERF4 DOMAIN-CONTAINING PROTEIN"/>
    <property type="match status" value="1"/>
</dbReference>
<evidence type="ECO:0000259" key="7">
    <source>
        <dbReference type="Pfam" id="PF10256"/>
    </source>
</evidence>
<dbReference type="GO" id="GO:0031211">
    <property type="term" value="C:endoplasmic reticulum palmitoyltransferase complex"/>
    <property type="evidence" value="ECO:0007669"/>
    <property type="project" value="TreeGrafter"/>
</dbReference>
<evidence type="ECO:0000256" key="2">
    <source>
        <dbReference type="ARBA" id="ARBA00007732"/>
    </source>
</evidence>
<keyword evidence="5" id="KW-0256">Endoplasmic reticulum</keyword>
<feature type="domain" description="Golgin subfamily A member 7/ERF4" evidence="7">
    <location>
        <begin position="81"/>
        <end position="237"/>
    </location>
</feature>
<dbReference type="GO" id="GO:0005789">
    <property type="term" value="C:endoplasmic reticulum membrane"/>
    <property type="evidence" value="ECO:0007669"/>
    <property type="project" value="UniProtKB-SubCell"/>
</dbReference>
<dbReference type="InterPro" id="IPR019383">
    <property type="entry name" value="Golgin_A_7/ERF4"/>
</dbReference>
<dbReference type="PANTHER" id="PTHR13254">
    <property type="entry name" value="GOLGI AUTOANTIGEN, GOLGIN SUBFAMILY A, 7"/>
    <property type="match status" value="1"/>
</dbReference>
<dbReference type="KEGG" id="clus:A9F13_10g01342"/>
<evidence type="ECO:0000256" key="6">
    <source>
        <dbReference type="ARBA" id="ARBA00023136"/>
    </source>
</evidence>
<comment type="subcellular location">
    <subcellularLocation>
        <location evidence="1">Endoplasmic reticulum membrane</location>
        <topology evidence="1">Peripheral membrane protein</topology>
    </subcellularLocation>
</comment>
<dbReference type="Proteomes" id="UP000195602">
    <property type="component" value="Unassembled WGS sequence"/>
</dbReference>
<dbReference type="AlphaFoldDB" id="A0AA91PZS8"/>
<proteinExistence type="inferred from homology"/>
<evidence type="ECO:0000256" key="4">
    <source>
        <dbReference type="ARBA" id="ARBA00018463"/>
    </source>
</evidence>
<dbReference type="GO" id="GO:0006612">
    <property type="term" value="P:protein targeting to membrane"/>
    <property type="evidence" value="ECO:0007669"/>
    <property type="project" value="TreeGrafter"/>
</dbReference>
<evidence type="ECO:0000256" key="5">
    <source>
        <dbReference type="ARBA" id="ARBA00022824"/>
    </source>
</evidence>
<evidence type="ECO:0000256" key="1">
    <source>
        <dbReference type="ARBA" id="ARBA00004406"/>
    </source>
</evidence>
<gene>
    <name evidence="8" type="ORF">A9F13_10g01342</name>
</gene>
<protein>
    <recommendedName>
        <fullName evidence="4">Ras modification protein ERF4</fullName>
    </recommendedName>
</protein>
<comment type="caution">
    <text evidence="8">The sequence shown here is derived from an EMBL/GenBank/DDBJ whole genome shotgun (WGS) entry which is preliminary data.</text>
</comment>
<comment type="similarity">
    <text evidence="2">Belongs to the ERF4 family.</text>
</comment>
<name>A0AA91PZS8_CLALS</name>
<sequence>MNDPSTKYANATQEPLTYFNYHEYLTDKYTPAHNPTKTKHRLDDASSISSHQSKQKVSLVINHFPNPYTTKGSALYHTTRIVRIPRIFDTVEHSYMVPQFSTWAPGAEPAAIHYGKENGFVSLASYDGTVFGPTSVTPLVPGYLSANELREIVDRLNEFLLQAMSPNKTTTFENIVEFFTGTLYSRIFAGKAGATHLKKGIARMEEYVEQLNRNFLSKRHELLRLISPVDSAFLSLDFQIPKPPATTEYELRQDDTSQEDSPKV</sequence>
<organism evidence="8 9">
    <name type="scientific">Clavispora lusitaniae</name>
    <name type="common">Candida lusitaniae</name>
    <dbReference type="NCBI Taxonomy" id="36911"/>
    <lineage>
        <taxon>Eukaryota</taxon>
        <taxon>Fungi</taxon>
        <taxon>Dikarya</taxon>
        <taxon>Ascomycota</taxon>
        <taxon>Saccharomycotina</taxon>
        <taxon>Pichiomycetes</taxon>
        <taxon>Metschnikowiaceae</taxon>
        <taxon>Clavispora</taxon>
    </lineage>
</organism>
<accession>A0AA91PZS8</accession>
<dbReference type="Pfam" id="PF10256">
    <property type="entry name" value="Erf4"/>
    <property type="match status" value="1"/>
</dbReference>
<reference evidence="8 9" key="1">
    <citation type="submission" date="2017-04" db="EMBL/GenBank/DDBJ databases">
        <title>Draft genome of the yeast Clavispora lusitaniae type strain CBS 6936.</title>
        <authorList>
            <person name="Durrens P."/>
            <person name="Klopp C."/>
            <person name="Biteau N."/>
            <person name="Fitton-Ouhabi V."/>
            <person name="Dementhon K."/>
            <person name="Accoceberry I."/>
            <person name="Sherman D.J."/>
            <person name="Noel T."/>
        </authorList>
    </citation>
    <scope>NUCLEOTIDE SEQUENCE [LARGE SCALE GENOMIC DNA]</scope>
    <source>
        <strain evidence="8 9">CBS 6936</strain>
    </source>
</reference>
<dbReference type="EMBL" id="LYUB02000010">
    <property type="protein sequence ID" value="OVF07993.1"/>
    <property type="molecule type" value="Genomic_DNA"/>
</dbReference>
<evidence type="ECO:0000256" key="3">
    <source>
        <dbReference type="ARBA" id="ARBA00011396"/>
    </source>
</evidence>